<keyword evidence="5" id="KW-1185">Reference proteome</keyword>
<dbReference type="GO" id="GO:0006897">
    <property type="term" value="P:endocytosis"/>
    <property type="evidence" value="ECO:0007669"/>
    <property type="project" value="InterPro"/>
</dbReference>
<dbReference type="GO" id="GO:0007034">
    <property type="term" value="P:vacuolar transport"/>
    <property type="evidence" value="ECO:0007669"/>
    <property type="project" value="UniProtKB-ARBA"/>
</dbReference>
<gene>
    <name evidence="3" type="ORF">EXIGLDRAFT_194806</name>
    <name evidence="4" type="ORF">EXIGLDRAFT_767437</name>
</gene>
<evidence type="ECO:0000256" key="1">
    <source>
        <dbReference type="SAM" id="MobiDB-lite"/>
    </source>
</evidence>
<feature type="domain" description="VHS" evidence="2">
    <location>
        <begin position="33"/>
        <end position="152"/>
    </location>
</feature>
<dbReference type="CDD" id="cd16980">
    <property type="entry name" value="VHS_Lsb5"/>
    <property type="match status" value="1"/>
</dbReference>
<dbReference type="SUPFAM" id="SSF89009">
    <property type="entry name" value="GAT-like domain"/>
    <property type="match status" value="1"/>
</dbReference>
<feature type="region of interest" description="Disordered" evidence="1">
    <location>
        <begin position="312"/>
        <end position="333"/>
    </location>
</feature>
<name>A0A165J0J2_EXIGL</name>
<sequence length="490" mass="54935">MPLAATFAKAAFQSFQGGTGKPHSSITEWVEILTGDGYREEDLDGIPELVEAINLQHEGPAEASRAIRKKLKHGNTQQKYRALVILKALVENGDKKFQTTFSDDRLIDAIRNLATDPSTDIRVKKKLMSVLASWHRQFKDDPSMKTIANLYKTCKSDSRVDSAVVQGLLLADPKDMERQKEERRRKRKEEEDARRREKEEAKRKERERRERANRPRRPPFNFEKEKPEILTSIANASQASNNLVNAIMLVNTQTEVLAENAHVQETLAKLKAARKPIVRYIQLVENEELIGTLLDTNERIISTLQIYDLACHPQEPEPAPSEPSTAPTEGPRGELNKLQHRQRLEIQRSASNRALNTMGGPGAMSDLAGLDFGGHESNARLPPPLRPTERDDDDDDANDRRATLSDYSDYDSDGDAPPRSDNSSVEAGPSTSARRHSLPAHGATKPYGDLLGREEEVEDEDPRYGKRGLPSDDDEDPFADPFADSHSAKR</sequence>
<dbReference type="PANTHER" id="PTHR47789:SF1">
    <property type="entry name" value="LAS SEVENTEEN-BINDING PROTEIN 5"/>
    <property type="match status" value="1"/>
</dbReference>
<dbReference type="InterPro" id="IPR002014">
    <property type="entry name" value="VHS_dom"/>
</dbReference>
<proteinExistence type="predicted"/>
<feature type="region of interest" description="Disordered" evidence="1">
    <location>
        <begin position="171"/>
        <end position="226"/>
    </location>
</feature>
<dbReference type="InterPro" id="IPR045007">
    <property type="entry name" value="LSB5"/>
</dbReference>
<reference evidence="4 5" key="1">
    <citation type="journal article" date="2016" name="Mol. Biol. Evol.">
        <title>Comparative Genomics of Early-Diverging Mushroom-Forming Fungi Provides Insights into the Origins of Lignocellulose Decay Capabilities.</title>
        <authorList>
            <person name="Nagy L.G."/>
            <person name="Riley R."/>
            <person name="Tritt A."/>
            <person name="Adam C."/>
            <person name="Daum C."/>
            <person name="Floudas D."/>
            <person name="Sun H."/>
            <person name="Yadav J.S."/>
            <person name="Pangilinan J."/>
            <person name="Larsson K.H."/>
            <person name="Matsuura K."/>
            <person name="Barry K."/>
            <person name="Labutti K."/>
            <person name="Kuo R."/>
            <person name="Ohm R.A."/>
            <person name="Bhattacharya S.S."/>
            <person name="Shirouzu T."/>
            <person name="Yoshinaga Y."/>
            <person name="Martin F.M."/>
            <person name="Grigoriev I.V."/>
            <person name="Hibbett D.S."/>
        </authorList>
    </citation>
    <scope>NUCLEOTIDE SEQUENCE [LARGE SCALE GENOMIC DNA]</scope>
    <source>
        <strain evidence="4 5">HHB12029</strain>
    </source>
</reference>
<accession>A0A165J0J2</accession>
<dbReference type="AlphaFoldDB" id="A0A165J0J2"/>
<protein>
    <recommendedName>
        <fullName evidence="2">VHS domain-containing protein</fullName>
    </recommendedName>
</protein>
<dbReference type="OrthoDB" id="10068368at2759"/>
<dbReference type="Gene3D" id="1.25.40.90">
    <property type="match status" value="1"/>
</dbReference>
<dbReference type="PROSITE" id="PS50179">
    <property type="entry name" value="VHS"/>
    <property type="match status" value="1"/>
</dbReference>
<evidence type="ECO:0000259" key="2">
    <source>
        <dbReference type="PROSITE" id="PS50179"/>
    </source>
</evidence>
<feature type="compositionally biased region" description="Polar residues" evidence="1">
    <location>
        <begin position="420"/>
        <end position="432"/>
    </location>
</feature>
<dbReference type="Proteomes" id="UP000077266">
    <property type="component" value="Unassembled WGS sequence"/>
</dbReference>
<dbReference type="Pfam" id="PF00790">
    <property type="entry name" value="VHS"/>
    <property type="match status" value="1"/>
</dbReference>
<dbReference type="FunCoup" id="A0A165J0J2">
    <property type="interactions" value="21"/>
</dbReference>
<dbReference type="SMART" id="SM00288">
    <property type="entry name" value="VHS"/>
    <property type="match status" value="1"/>
</dbReference>
<dbReference type="GO" id="GO:0035091">
    <property type="term" value="F:phosphatidylinositol binding"/>
    <property type="evidence" value="ECO:0007669"/>
    <property type="project" value="InterPro"/>
</dbReference>
<feature type="compositionally biased region" description="Basic and acidic residues" evidence="1">
    <location>
        <begin position="172"/>
        <end position="213"/>
    </location>
</feature>
<dbReference type="GO" id="GO:0007015">
    <property type="term" value="P:actin filament organization"/>
    <property type="evidence" value="ECO:0007669"/>
    <property type="project" value="InterPro"/>
</dbReference>
<dbReference type="GO" id="GO:0051666">
    <property type="term" value="P:actin cortical patch localization"/>
    <property type="evidence" value="ECO:0007669"/>
    <property type="project" value="TreeGrafter"/>
</dbReference>
<dbReference type="EMBL" id="KV426116">
    <property type="protein sequence ID" value="KZV87756.1"/>
    <property type="molecule type" value="Genomic_DNA"/>
</dbReference>
<dbReference type="CDD" id="cd14232">
    <property type="entry name" value="GAT_LSB5"/>
    <property type="match status" value="1"/>
</dbReference>
<dbReference type="GO" id="GO:0043130">
    <property type="term" value="F:ubiquitin binding"/>
    <property type="evidence" value="ECO:0007669"/>
    <property type="project" value="InterPro"/>
</dbReference>
<dbReference type="STRING" id="1314781.A0A165J0J2"/>
<dbReference type="InterPro" id="IPR008942">
    <property type="entry name" value="ENTH_VHS"/>
</dbReference>
<dbReference type="InterPro" id="IPR044103">
    <property type="entry name" value="GAT_LSB5"/>
</dbReference>
<feature type="compositionally biased region" description="Low complexity" evidence="1">
    <location>
        <begin position="479"/>
        <end position="490"/>
    </location>
</feature>
<dbReference type="GO" id="GO:0030479">
    <property type="term" value="C:actin cortical patch"/>
    <property type="evidence" value="ECO:0007669"/>
    <property type="project" value="TreeGrafter"/>
</dbReference>
<evidence type="ECO:0000313" key="4">
    <source>
        <dbReference type="EMBL" id="KZV94146.1"/>
    </source>
</evidence>
<dbReference type="EMBL" id="KV425978">
    <property type="protein sequence ID" value="KZV94146.1"/>
    <property type="molecule type" value="Genomic_DNA"/>
</dbReference>
<evidence type="ECO:0000313" key="3">
    <source>
        <dbReference type="EMBL" id="KZV87756.1"/>
    </source>
</evidence>
<evidence type="ECO:0000313" key="5">
    <source>
        <dbReference type="Proteomes" id="UP000077266"/>
    </source>
</evidence>
<dbReference type="PANTHER" id="PTHR47789">
    <property type="entry name" value="LAS SEVENTEEN-BINDING PROTEIN 5"/>
    <property type="match status" value="1"/>
</dbReference>
<feature type="region of interest" description="Disordered" evidence="1">
    <location>
        <begin position="354"/>
        <end position="490"/>
    </location>
</feature>
<dbReference type="SUPFAM" id="SSF48464">
    <property type="entry name" value="ENTH/VHS domain"/>
    <property type="match status" value="1"/>
</dbReference>
<organism evidence="4 5">
    <name type="scientific">Exidia glandulosa HHB12029</name>
    <dbReference type="NCBI Taxonomy" id="1314781"/>
    <lineage>
        <taxon>Eukaryota</taxon>
        <taxon>Fungi</taxon>
        <taxon>Dikarya</taxon>
        <taxon>Basidiomycota</taxon>
        <taxon>Agaricomycotina</taxon>
        <taxon>Agaricomycetes</taxon>
        <taxon>Auriculariales</taxon>
        <taxon>Exidiaceae</taxon>
        <taxon>Exidia</taxon>
    </lineage>
</organism>